<gene>
    <name evidence="1" type="ORF">BEI61_06113</name>
</gene>
<dbReference type="AlphaFoldDB" id="A0A1E3A031"/>
<dbReference type="EMBL" id="MCGH01000005">
    <property type="protein sequence ID" value="ODM02114.1"/>
    <property type="molecule type" value="Genomic_DNA"/>
</dbReference>
<dbReference type="CDD" id="cd11579">
    <property type="entry name" value="Glyco_tran_WbsX"/>
    <property type="match status" value="1"/>
</dbReference>
<comment type="caution">
    <text evidence="1">The sequence shown here is derived from an EMBL/GenBank/DDBJ whole genome shotgun (WGS) entry which is preliminary data.</text>
</comment>
<dbReference type="Proteomes" id="UP000094067">
    <property type="component" value="Unassembled WGS sequence"/>
</dbReference>
<dbReference type="PANTHER" id="PTHR41244:SF1">
    <property type="entry name" value="GLYCOSYLTRANSFERASE"/>
    <property type="match status" value="1"/>
</dbReference>
<sequence>MGKYDVAAYVWPAYTGRDKRSLMFWPEGMGEWQSVKNAVAKFPGHEWPRKPLWGYVDEADPAVMEMEIEAAAEHGVNVFIYDWYWFDGMPYLENCLNDGFLKAKNRDKMKFYLMWANHDVNYTWDIRLSWEQDCLIWKGAVNREEFENACRRVITQYFGESNYYRIDGKPVFQIYELANLMKGLGGLEKTKDALEWFREETKKAGFPDLYLLLTAYGDTDNLSGLDNGKTIKGGDAVSYLGFSGVTHYQFAHIADIDRDYEEILADVKEIWKGMEKEYGLPYYPHISVGWDNNPRFNGFRPGIVKNNPPEEVKKGFVMAREYADSHPGQAPFVTVNSWNEWTETSYLEPDDRYGYGYLEALREVFMDG</sequence>
<evidence type="ECO:0008006" key="3">
    <source>
        <dbReference type="Google" id="ProtNLM"/>
    </source>
</evidence>
<dbReference type="Pfam" id="PF14307">
    <property type="entry name" value="Glyco_tran_WbsX"/>
    <property type="match status" value="1"/>
</dbReference>
<evidence type="ECO:0000313" key="1">
    <source>
        <dbReference type="EMBL" id="ODM02114.1"/>
    </source>
</evidence>
<proteinExistence type="predicted"/>
<accession>A0A1E3A031</accession>
<dbReference type="InterPro" id="IPR032719">
    <property type="entry name" value="WbsX"/>
</dbReference>
<dbReference type="RefSeq" id="WP_069155338.1">
    <property type="nucleotide sequence ID" value="NZ_MCGH01000005.1"/>
</dbReference>
<dbReference type="Gene3D" id="3.20.20.80">
    <property type="entry name" value="Glycosidases"/>
    <property type="match status" value="1"/>
</dbReference>
<name>A0A1E3A031_9FIRM</name>
<evidence type="ECO:0000313" key="2">
    <source>
        <dbReference type="Proteomes" id="UP000094067"/>
    </source>
</evidence>
<organism evidence="1 2">
    <name type="scientific">Eisenbergiella tayi</name>
    <dbReference type="NCBI Taxonomy" id="1432052"/>
    <lineage>
        <taxon>Bacteria</taxon>
        <taxon>Bacillati</taxon>
        <taxon>Bacillota</taxon>
        <taxon>Clostridia</taxon>
        <taxon>Lachnospirales</taxon>
        <taxon>Lachnospiraceae</taxon>
        <taxon>Eisenbergiella</taxon>
    </lineage>
</organism>
<reference evidence="1 2" key="1">
    <citation type="submission" date="2016-07" db="EMBL/GenBank/DDBJ databases">
        <title>Characterization of isolates of Eisenbergiella tayi derived from blood cultures, using whole genome sequencing.</title>
        <authorList>
            <person name="Burdz T."/>
            <person name="Wiebe D."/>
            <person name="Huynh C."/>
            <person name="Bernard K."/>
        </authorList>
    </citation>
    <scope>NUCLEOTIDE SEQUENCE [LARGE SCALE GENOMIC DNA]</scope>
    <source>
        <strain evidence="1 2">NML 110608</strain>
    </source>
</reference>
<protein>
    <recommendedName>
        <fullName evidence="3">Glycosyltransferase WbsX</fullName>
    </recommendedName>
</protein>
<dbReference type="PANTHER" id="PTHR41244">
    <property type="entry name" value="RHAMNAN SYNTHESIS F"/>
    <property type="match status" value="1"/>
</dbReference>